<dbReference type="FunFam" id="3.40.605.10:FF:000063">
    <property type="entry name" value="Succinate-semialdehyde dehydrogenase, mitochondrial"/>
    <property type="match status" value="1"/>
</dbReference>
<dbReference type="FunFam" id="3.40.605.10:FF:000026">
    <property type="entry name" value="Aldehyde dehydrogenase, putative"/>
    <property type="match status" value="1"/>
</dbReference>
<dbReference type="GO" id="GO:0004777">
    <property type="term" value="F:succinate-semialdehyde dehydrogenase (NAD+) activity"/>
    <property type="evidence" value="ECO:0007669"/>
    <property type="project" value="TreeGrafter"/>
</dbReference>
<comment type="caution">
    <text evidence="4">The sequence shown here is derived from an EMBL/GenBank/DDBJ whole genome shotgun (WGS) entry which is preliminary data.</text>
</comment>
<dbReference type="InterPro" id="IPR050740">
    <property type="entry name" value="Aldehyde_DH_Superfamily"/>
</dbReference>
<accession>A0A3N1D2W7</accession>
<keyword evidence="2" id="KW-0560">Oxidoreductase</keyword>
<feature type="domain" description="Aldehyde dehydrogenase" evidence="3">
    <location>
        <begin position="3"/>
        <end position="401"/>
    </location>
</feature>
<dbReference type="Gene3D" id="3.40.309.10">
    <property type="entry name" value="Aldehyde Dehydrogenase, Chain A, domain 2"/>
    <property type="match status" value="1"/>
</dbReference>
<dbReference type="InterPro" id="IPR016162">
    <property type="entry name" value="Ald_DH_N"/>
</dbReference>
<evidence type="ECO:0000256" key="1">
    <source>
        <dbReference type="ARBA" id="ARBA00009986"/>
    </source>
</evidence>
<dbReference type="InterPro" id="IPR016161">
    <property type="entry name" value="Ald_DH/histidinol_DH"/>
</dbReference>
<reference evidence="4 5" key="1">
    <citation type="submission" date="2018-11" db="EMBL/GenBank/DDBJ databases">
        <title>Sequencing the genomes of 1000 actinobacteria strains.</title>
        <authorList>
            <person name="Klenk H.-P."/>
        </authorList>
    </citation>
    <scope>NUCLEOTIDE SEQUENCE [LARGE SCALE GENOMIC DNA]</scope>
    <source>
        <strain evidence="4 5">DSM 44254</strain>
    </source>
</reference>
<dbReference type="Gene3D" id="3.40.605.10">
    <property type="entry name" value="Aldehyde Dehydrogenase, Chain A, domain 1"/>
    <property type="match status" value="1"/>
</dbReference>
<evidence type="ECO:0000313" key="5">
    <source>
        <dbReference type="Proteomes" id="UP000272400"/>
    </source>
</evidence>
<evidence type="ECO:0000259" key="3">
    <source>
        <dbReference type="Pfam" id="PF00171"/>
    </source>
</evidence>
<proteinExistence type="inferred from homology"/>
<dbReference type="InterPro" id="IPR015590">
    <property type="entry name" value="Aldehyde_DH_dom"/>
</dbReference>
<keyword evidence="5" id="KW-1185">Reference proteome</keyword>
<evidence type="ECO:0000256" key="2">
    <source>
        <dbReference type="ARBA" id="ARBA00023002"/>
    </source>
</evidence>
<protein>
    <submittedName>
        <fullName evidence="4">Succinate semialdehyde dehydrogenase</fullName>
    </submittedName>
</protein>
<dbReference type="AlphaFoldDB" id="A0A3N1D2W7"/>
<dbReference type="SUPFAM" id="SSF53720">
    <property type="entry name" value="ALDH-like"/>
    <property type="match status" value="1"/>
</dbReference>
<dbReference type="FunFam" id="3.40.309.10:FF:000004">
    <property type="entry name" value="Succinate-semialdehyde dehydrogenase I"/>
    <property type="match status" value="1"/>
</dbReference>
<dbReference type="PANTHER" id="PTHR43353:SF5">
    <property type="entry name" value="SUCCINATE-SEMIALDEHYDE DEHYDROGENASE, MITOCHONDRIAL"/>
    <property type="match status" value="1"/>
</dbReference>
<dbReference type="Proteomes" id="UP000272400">
    <property type="component" value="Unassembled WGS sequence"/>
</dbReference>
<name>A0A3N1D2W7_9ACTN</name>
<dbReference type="Pfam" id="PF00171">
    <property type="entry name" value="Aldedh"/>
    <property type="match status" value="1"/>
</dbReference>
<sequence>MFETITERREEFALVLSTEMGKPMEEARGEVRYGAEFLRWFSGEAVRVHGRYSVAPDGASRHLVHRKPVGPCLLITPWNFPLAMITRKVGPALAAGCTVVLKPSELTPLSALLTAEVFQAAGLPPGVLNVITTTKAASVVTPLLRSHRLRKISFTGSTEVGRRLLADSAGTVLRTSMELGGDAPFLVFEDADIEAAVDGAMIAKMRNMGEACTAANRFLVHEKVAEEFAAALAMRMGALTVGPAADEGSEVGPLIDARSRDKVHGLVTDALDRGARLVTGGGPLPGPGHFYAPTVLCGIPADARLMTEEIFGPVAPILTFRDEREAIRLANATPYGLAAYAYTRDLGRVTRLTEELETGMLAINSGLLSDAAAPFGGVKQSGLGREGGAEGIAEYLETTYVRLPGPVS</sequence>
<dbReference type="PANTHER" id="PTHR43353">
    <property type="entry name" value="SUCCINATE-SEMIALDEHYDE DEHYDROGENASE, MITOCHONDRIAL"/>
    <property type="match status" value="1"/>
</dbReference>
<evidence type="ECO:0000313" key="4">
    <source>
        <dbReference type="EMBL" id="ROO87871.1"/>
    </source>
</evidence>
<dbReference type="EMBL" id="RJKE01000001">
    <property type="protein sequence ID" value="ROO87871.1"/>
    <property type="molecule type" value="Genomic_DNA"/>
</dbReference>
<dbReference type="GO" id="GO:0009450">
    <property type="term" value="P:gamma-aminobutyric acid catabolic process"/>
    <property type="evidence" value="ECO:0007669"/>
    <property type="project" value="TreeGrafter"/>
</dbReference>
<dbReference type="InterPro" id="IPR016163">
    <property type="entry name" value="Ald_DH_C"/>
</dbReference>
<gene>
    <name evidence="4" type="ORF">EDD29_5519</name>
</gene>
<dbReference type="CDD" id="cd07103">
    <property type="entry name" value="ALDH_F5_SSADH_GabD"/>
    <property type="match status" value="1"/>
</dbReference>
<organism evidence="4 5">
    <name type="scientific">Actinocorallia herbida</name>
    <dbReference type="NCBI Taxonomy" id="58109"/>
    <lineage>
        <taxon>Bacteria</taxon>
        <taxon>Bacillati</taxon>
        <taxon>Actinomycetota</taxon>
        <taxon>Actinomycetes</taxon>
        <taxon>Streptosporangiales</taxon>
        <taxon>Thermomonosporaceae</taxon>
        <taxon>Actinocorallia</taxon>
    </lineage>
</organism>
<comment type="similarity">
    <text evidence="1">Belongs to the aldehyde dehydrogenase family.</text>
</comment>